<dbReference type="RefSeq" id="WP_148619040.1">
    <property type="nucleotide sequence ID" value="NZ_CP042912.1"/>
</dbReference>
<dbReference type="Gene3D" id="3.40.30.10">
    <property type="entry name" value="Glutaredoxin"/>
    <property type="match status" value="1"/>
</dbReference>
<dbReference type="KEGG" id="mff:MFFC18_45970"/>
<name>A0A5B9PJ49_9BACT</name>
<dbReference type="Proteomes" id="UP000322214">
    <property type="component" value="Chromosome"/>
</dbReference>
<evidence type="ECO:0000256" key="1">
    <source>
        <dbReference type="SAM" id="SignalP"/>
    </source>
</evidence>
<feature type="signal peptide" evidence="1">
    <location>
        <begin position="1"/>
        <end position="29"/>
    </location>
</feature>
<feature type="chain" id="PRO_5023142769" description="Thioredoxin domain-containing protein" evidence="1">
    <location>
        <begin position="30"/>
        <end position="287"/>
    </location>
</feature>
<evidence type="ECO:0008006" key="4">
    <source>
        <dbReference type="Google" id="ProtNLM"/>
    </source>
</evidence>
<dbReference type="STRING" id="980251.GCA_001642875_00972"/>
<dbReference type="EMBL" id="CP042912">
    <property type="protein sequence ID" value="QEG24676.1"/>
    <property type="molecule type" value="Genomic_DNA"/>
</dbReference>
<proteinExistence type="predicted"/>
<organism evidence="2 3">
    <name type="scientific">Mariniblastus fucicola</name>
    <dbReference type="NCBI Taxonomy" id="980251"/>
    <lineage>
        <taxon>Bacteria</taxon>
        <taxon>Pseudomonadati</taxon>
        <taxon>Planctomycetota</taxon>
        <taxon>Planctomycetia</taxon>
        <taxon>Pirellulales</taxon>
        <taxon>Pirellulaceae</taxon>
        <taxon>Mariniblastus</taxon>
    </lineage>
</organism>
<accession>A0A5B9PJ49</accession>
<dbReference type="AlphaFoldDB" id="A0A5B9PJ49"/>
<sequence precursor="true">MRRFDSLLQSMAAAIFVAISLAFTPAIQAQQSLTPSAVSVEAETATDSGMAAMQAAARDGKYLFMYFWKQDDQQTQAMQNVLQSTVGKMSDTAEVVSLQITDPENSVTVSHFDVSRAPMPLVLAIAPNGAITGGLPVKFDEQQLRASIVSRGAADCLKSLQEQKLVLLNVKHESDANAFAGVRDFVQDERFAKASQIVSIDPGDKSEHAFLQSLKVDPASGKGVTVVLTPPGQPVATFAEDVTKEQIVEKLTSMTSSCCPDGQCAPGSQCSPDGTCCPGGSCAPVKK</sequence>
<protein>
    <recommendedName>
        <fullName evidence="4">Thioredoxin domain-containing protein</fullName>
    </recommendedName>
</protein>
<reference evidence="2 3" key="1">
    <citation type="submission" date="2019-08" db="EMBL/GenBank/DDBJ databases">
        <title>Deep-cultivation of Planctomycetes and their phenomic and genomic characterization uncovers novel biology.</title>
        <authorList>
            <person name="Wiegand S."/>
            <person name="Jogler M."/>
            <person name="Boedeker C."/>
            <person name="Pinto D."/>
            <person name="Vollmers J."/>
            <person name="Rivas-Marin E."/>
            <person name="Kohn T."/>
            <person name="Peeters S.H."/>
            <person name="Heuer A."/>
            <person name="Rast P."/>
            <person name="Oberbeckmann S."/>
            <person name="Bunk B."/>
            <person name="Jeske O."/>
            <person name="Meyerdierks A."/>
            <person name="Storesund J.E."/>
            <person name="Kallscheuer N."/>
            <person name="Luecker S."/>
            <person name="Lage O.M."/>
            <person name="Pohl T."/>
            <person name="Merkel B.J."/>
            <person name="Hornburger P."/>
            <person name="Mueller R.-W."/>
            <person name="Bruemmer F."/>
            <person name="Labrenz M."/>
            <person name="Spormann A.M."/>
            <person name="Op den Camp H."/>
            <person name="Overmann J."/>
            <person name="Amann R."/>
            <person name="Jetten M.S.M."/>
            <person name="Mascher T."/>
            <person name="Medema M.H."/>
            <person name="Devos D.P."/>
            <person name="Kaster A.-K."/>
            <person name="Ovreas L."/>
            <person name="Rohde M."/>
            <person name="Galperin M.Y."/>
            <person name="Jogler C."/>
        </authorList>
    </citation>
    <scope>NUCLEOTIDE SEQUENCE [LARGE SCALE GENOMIC DNA]</scope>
    <source>
        <strain evidence="2 3">FC18</strain>
    </source>
</reference>
<keyword evidence="1" id="KW-0732">Signal</keyword>
<evidence type="ECO:0000313" key="2">
    <source>
        <dbReference type="EMBL" id="QEG24676.1"/>
    </source>
</evidence>
<keyword evidence="3" id="KW-1185">Reference proteome</keyword>
<gene>
    <name evidence="2" type="ORF">MFFC18_45970</name>
</gene>
<evidence type="ECO:0000313" key="3">
    <source>
        <dbReference type="Proteomes" id="UP000322214"/>
    </source>
</evidence>
<dbReference type="OrthoDB" id="214400at2"/>